<feature type="compositionally biased region" description="Polar residues" evidence="1">
    <location>
        <begin position="209"/>
        <end position="229"/>
    </location>
</feature>
<name>A0AAD7UYD1_9FUNG</name>
<feature type="region of interest" description="Disordered" evidence="1">
    <location>
        <begin position="198"/>
        <end position="244"/>
    </location>
</feature>
<dbReference type="RefSeq" id="XP_058339694.1">
    <property type="nucleotide sequence ID" value="XM_058489492.1"/>
</dbReference>
<sequence>MQASGGNSNTSNDHALKSIYWSNMSSHSSYKNSDHKGAAFRINDNSCFQEVNSHSTATPLAGKDVDNNTASNDDDSEVAQITVSLASLVQLPTEPAVEVEMIECTLQDLVNGDTSETIQNVLRNLRGEHTQKSNVNSTTEEETKGHQAERTSISHGQPFIASRDEDEIKKRMIEKAKRINGAKLNAFALSFVPSSSHESPLVHDDGLSATGNPDTTGNEIDSFMPSNKLNPAAPSFVPHFIGTS</sequence>
<protein>
    <submittedName>
        <fullName evidence="2">Uncharacterized protein</fullName>
    </submittedName>
</protein>
<comment type="caution">
    <text evidence="2">The sequence shown here is derived from an EMBL/GenBank/DDBJ whole genome shotgun (WGS) entry which is preliminary data.</text>
</comment>
<gene>
    <name evidence="2" type="ORF">O0I10_009501</name>
</gene>
<dbReference type="EMBL" id="JARTCD010000056">
    <property type="protein sequence ID" value="KAJ8654780.1"/>
    <property type="molecule type" value="Genomic_DNA"/>
</dbReference>
<evidence type="ECO:0000313" key="2">
    <source>
        <dbReference type="EMBL" id="KAJ8654780.1"/>
    </source>
</evidence>
<reference evidence="2 3" key="1">
    <citation type="submission" date="2023-03" db="EMBL/GenBank/DDBJ databases">
        <title>Genome sequence of Lichtheimia ornata CBS 291.66.</title>
        <authorList>
            <person name="Mohabir J.T."/>
            <person name="Shea T.P."/>
            <person name="Kurbessoian T."/>
            <person name="Berby B."/>
            <person name="Fontaine J."/>
            <person name="Livny J."/>
            <person name="Gnirke A."/>
            <person name="Stajich J.E."/>
            <person name="Cuomo C.A."/>
        </authorList>
    </citation>
    <scope>NUCLEOTIDE SEQUENCE [LARGE SCALE GENOMIC DNA]</scope>
    <source>
        <strain evidence="2">CBS 291.66</strain>
    </source>
</reference>
<proteinExistence type="predicted"/>
<dbReference type="GeneID" id="83216907"/>
<keyword evidence="3" id="KW-1185">Reference proteome</keyword>
<organism evidence="2 3">
    <name type="scientific">Lichtheimia ornata</name>
    <dbReference type="NCBI Taxonomy" id="688661"/>
    <lineage>
        <taxon>Eukaryota</taxon>
        <taxon>Fungi</taxon>
        <taxon>Fungi incertae sedis</taxon>
        <taxon>Mucoromycota</taxon>
        <taxon>Mucoromycotina</taxon>
        <taxon>Mucoromycetes</taxon>
        <taxon>Mucorales</taxon>
        <taxon>Lichtheimiaceae</taxon>
        <taxon>Lichtheimia</taxon>
    </lineage>
</organism>
<feature type="region of interest" description="Disordered" evidence="1">
    <location>
        <begin position="126"/>
        <end position="162"/>
    </location>
</feature>
<dbReference type="AlphaFoldDB" id="A0AAD7UYD1"/>
<evidence type="ECO:0000256" key="1">
    <source>
        <dbReference type="SAM" id="MobiDB-lite"/>
    </source>
</evidence>
<dbReference type="Proteomes" id="UP001234581">
    <property type="component" value="Unassembled WGS sequence"/>
</dbReference>
<evidence type="ECO:0000313" key="3">
    <source>
        <dbReference type="Proteomes" id="UP001234581"/>
    </source>
</evidence>
<accession>A0AAD7UYD1</accession>